<dbReference type="GO" id="GO:0008677">
    <property type="term" value="F:2-dehydropantoate 2-reductase activity"/>
    <property type="evidence" value="ECO:0007669"/>
    <property type="project" value="UniProtKB-EC"/>
</dbReference>
<evidence type="ECO:0000256" key="3">
    <source>
        <dbReference type="ARBA" id="ARBA00019465"/>
    </source>
</evidence>
<feature type="domain" description="Ketopantoate reductase N-terminal" evidence="7">
    <location>
        <begin position="3"/>
        <end position="170"/>
    </location>
</feature>
<dbReference type="InterPro" id="IPR008927">
    <property type="entry name" value="6-PGluconate_DH-like_C_sf"/>
</dbReference>
<evidence type="ECO:0000256" key="4">
    <source>
        <dbReference type="ARBA" id="ARBA00022655"/>
    </source>
</evidence>
<dbReference type="UniPathway" id="UPA00028">
    <property type="reaction ID" value="UER00004"/>
</dbReference>
<reference evidence="9 10" key="1">
    <citation type="submission" date="2019-06" db="EMBL/GenBank/DDBJ databases">
        <title>Genome sequence of Rhodobacteraceae bacterium D4M1.</title>
        <authorList>
            <person name="Cao J."/>
        </authorList>
    </citation>
    <scope>NUCLEOTIDE SEQUENCE [LARGE SCALE GENOMIC DNA]</scope>
    <source>
        <strain evidence="9 10">D4M1</strain>
        <plasmid evidence="10">pd4m1c</plasmid>
    </source>
</reference>
<dbReference type="SUPFAM" id="SSF51735">
    <property type="entry name" value="NAD(P)-binding Rossmann-fold domains"/>
    <property type="match status" value="1"/>
</dbReference>
<sequence>MRICIFGAGATGGNFAVRLARAGHDVSVIARGPHLEAILANGLRLEAGETVLEARPRAAASGAELGVQDVLIVGVKAPGLDGLAGALAPLIGPETLVVFPQNGMPWWYPLSPAPEGAPAALPDLALFRRGPALLAQMAPEQVVGGVIYSGNEVSRPGVVVNTTPARNALTLGPATGGAGDARIAALRATLEGAGIGSETPGDIRQVVWRKLLLNMCGSALGLATRSVSAETREDPELSAVFLDMMGEGMAIARAWGFPLDGLIDPQAVLANLPVHRASILQDYEAGRPMEVGEIVLAPLAFARAAGVPAPTLRVVAAIVSRLGQSAGLFTP</sequence>
<dbReference type="InterPro" id="IPR013752">
    <property type="entry name" value="KPA_reductase"/>
</dbReference>
<dbReference type="KEGG" id="ppru:FDP22_22075"/>
<evidence type="ECO:0000256" key="2">
    <source>
        <dbReference type="ARBA" id="ARBA00013014"/>
    </source>
</evidence>
<evidence type="ECO:0000313" key="9">
    <source>
        <dbReference type="EMBL" id="QDL94565.1"/>
    </source>
</evidence>
<comment type="pathway">
    <text evidence="1">Cofactor biosynthesis; (R)-pantothenate biosynthesis; (R)-pantoate from 3-methyl-2-oxobutanoate: step 2/2.</text>
</comment>
<dbReference type="InterPro" id="IPR051402">
    <property type="entry name" value="KPR-Related"/>
</dbReference>
<evidence type="ECO:0000256" key="5">
    <source>
        <dbReference type="ARBA" id="ARBA00032024"/>
    </source>
</evidence>
<geneLocation type="plasmid" evidence="10">
    <name>pd4m1c</name>
</geneLocation>
<keyword evidence="4" id="KW-0566">Pantothenate biosynthesis</keyword>
<dbReference type="SUPFAM" id="SSF48179">
    <property type="entry name" value="6-phosphogluconate dehydrogenase C-terminal domain-like"/>
    <property type="match status" value="1"/>
</dbReference>
<evidence type="ECO:0000313" key="10">
    <source>
        <dbReference type="Proteomes" id="UP000305888"/>
    </source>
</evidence>
<name>A0A5B8G1G9_9RHOB</name>
<dbReference type="OrthoDB" id="9796561at2"/>
<dbReference type="InterPro" id="IPR036291">
    <property type="entry name" value="NAD(P)-bd_dom_sf"/>
</dbReference>
<dbReference type="RefSeq" id="WP_138577064.1">
    <property type="nucleotide sequence ID" value="NZ_CP040821.1"/>
</dbReference>
<organism evidence="9 10">
    <name type="scientific">Paroceanicella profunda</name>
    <dbReference type="NCBI Taxonomy" id="2579971"/>
    <lineage>
        <taxon>Bacteria</taxon>
        <taxon>Pseudomonadati</taxon>
        <taxon>Pseudomonadota</taxon>
        <taxon>Alphaproteobacteria</taxon>
        <taxon>Rhodobacterales</taxon>
        <taxon>Paracoccaceae</taxon>
        <taxon>Paroceanicella</taxon>
    </lineage>
</organism>
<feature type="domain" description="Ketopantoate reductase C-terminal" evidence="8">
    <location>
        <begin position="202"/>
        <end position="320"/>
    </location>
</feature>
<dbReference type="Proteomes" id="UP000305888">
    <property type="component" value="Plasmid pD4M1C"/>
</dbReference>
<dbReference type="Gene3D" id="3.40.50.720">
    <property type="entry name" value="NAD(P)-binding Rossmann-like Domain"/>
    <property type="match status" value="1"/>
</dbReference>
<dbReference type="PANTHER" id="PTHR21708:SF45">
    <property type="entry name" value="2-DEHYDROPANTOATE 2-REDUCTASE"/>
    <property type="match status" value="1"/>
</dbReference>
<gene>
    <name evidence="9" type="ORF">FDP22_22075</name>
</gene>
<dbReference type="NCBIfam" id="NF005089">
    <property type="entry name" value="PRK06522.1-4"/>
    <property type="match status" value="1"/>
</dbReference>
<dbReference type="AlphaFoldDB" id="A0A5B8G1G9"/>
<dbReference type="EC" id="1.1.1.169" evidence="2"/>
<dbReference type="GO" id="GO:0005737">
    <property type="term" value="C:cytoplasm"/>
    <property type="evidence" value="ECO:0007669"/>
    <property type="project" value="TreeGrafter"/>
</dbReference>
<protein>
    <recommendedName>
        <fullName evidence="3">2-dehydropantoate 2-reductase</fullName>
        <ecNumber evidence="2">1.1.1.169</ecNumber>
    </recommendedName>
    <alternativeName>
        <fullName evidence="5">Ketopantoate reductase</fullName>
    </alternativeName>
</protein>
<dbReference type="Pfam" id="PF02558">
    <property type="entry name" value="ApbA"/>
    <property type="match status" value="1"/>
</dbReference>
<keyword evidence="9" id="KW-0614">Plasmid</keyword>
<evidence type="ECO:0000256" key="1">
    <source>
        <dbReference type="ARBA" id="ARBA00004994"/>
    </source>
</evidence>
<accession>A0A5B8G1G9</accession>
<dbReference type="EMBL" id="CP040821">
    <property type="protein sequence ID" value="QDL94565.1"/>
    <property type="molecule type" value="Genomic_DNA"/>
</dbReference>
<dbReference type="Gene3D" id="1.10.1040.10">
    <property type="entry name" value="N-(1-d-carboxylethyl)-l-norvaline Dehydrogenase, domain 2"/>
    <property type="match status" value="1"/>
</dbReference>
<evidence type="ECO:0000259" key="7">
    <source>
        <dbReference type="Pfam" id="PF02558"/>
    </source>
</evidence>
<dbReference type="InterPro" id="IPR013328">
    <property type="entry name" value="6PGD_dom2"/>
</dbReference>
<dbReference type="PANTHER" id="PTHR21708">
    <property type="entry name" value="PROBABLE 2-DEHYDROPANTOATE 2-REDUCTASE"/>
    <property type="match status" value="1"/>
</dbReference>
<proteinExistence type="predicted"/>
<comment type="catalytic activity">
    <reaction evidence="6">
        <text>(R)-pantoate + NADP(+) = 2-dehydropantoate + NADPH + H(+)</text>
        <dbReference type="Rhea" id="RHEA:16233"/>
        <dbReference type="ChEBI" id="CHEBI:11561"/>
        <dbReference type="ChEBI" id="CHEBI:15378"/>
        <dbReference type="ChEBI" id="CHEBI:15980"/>
        <dbReference type="ChEBI" id="CHEBI:57783"/>
        <dbReference type="ChEBI" id="CHEBI:58349"/>
        <dbReference type="EC" id="1.1.1.169"/>
    </reaction>
</comment>
<dbReference type="InterPro" id="IPR013332">
    <property type="entry name" value="KPR_N"/>
</dbReference>
<dbReference type="Pfam" id="PF08546">
    <property type="entry name" value="ApbA_C"/>
    <property type="match status" value="1"/>
</dbReference>
<evidence type="ECO:0000259" key="8">
    <source>
        <dbReference type="Pfam" id="PF08546"/>
    </source>
</evidence>
<dbReference type="GO" id="GO:0015940">
    <property type="term" value="P:pantothenate biosynthetic process"/>
    <property type="evidence" value="ECO:0007669"/>
    <property type="project" value="UniProtKB-UniPathway"/>
</dbReference>
<keyword evidence="10" id="KW-1185">Reference proteome</keyword>
<evidence type="ECO:0000256" key="6">
    <source>
        <dbReference type="ARBA" id="ARBA00048793"/>
    </source>
</evidence>